<keyword evidence="5" id="KW-0862">Zinc</keyword>
<keyword evidence="3" id="KW-0479">Metal-binding</keyword>
<evidence type="ECO:0000256" key="4">
    <source>
        <dbReference type="ARBA" id="ARBA00022771"/>
    </source>
</evidence>
<name>A0ABR1LZ15_9PEZI</name>
<keyword evidence="4" id="KW-0863">Zinc-finger</keyword>
<dbReference type="Proteomes" id="UP001360953">
    <property type="component" value="Unassembled WGS sequence"/>
</dbReference>
<dbReference type="InterPro" id="IPR031248">
    <property type="entry name" value="RNF213"/>
</dbReference>
<dbReference type="PANTHER" id="PTHR22605:SF16">
    <property type="entry name" value="E3 UBIQUITIN-PROTEIN LIGASE RNF213"/>
    <property type="match status" value="1"/>
</dbReference>
<keyword evidence="8" id="KW-0347">Helicase</keyword>
<accession>A0ABR1LZ15</accession>
<dbReference type="EMBL" id="JBBPEH010000003">
    <property type="protein sequence ID" value="KAK7540457.1"/>
    <property type="molecule type" value="Genomic_DNA"/>
</dbReference>
<dbReference type="InterPro" id="IPR046439">
    <property type="entry name" value="ZF_RZ_dom"/>
</dbReference>
<feature type="domain" description="RZ-type" evidence="7">
    <location>
        <begin position="350"/>
        <end position="422"/>
    </location>
</feature>
<comment type="caution">
    <text evidence="8">The sequence shown here is derived from an EMBL/GenBank/DDBJ whole genome shotgun (WGS) entry which is preliminary data.</text>
</comment>
<dbReference type="PROSITE" id="PS51981">
    <property type="entry name" value="ZF_RZ"/>
    <property type="match status" value="1"/>
</dbReference>
<dbReference type="Pfam" id="PF20173">
    <property type="entry name" value="ZnF_RZ-type"/>
    <property type="match status" value="1"/>
</dbReference>
<dbReference type="PANTHER" id="PTHR22605">
    <property type="entry name" value="RZ-TYPE DOMAIN-CONTAINING PROTEIN"/>
    <property type="match status" value="1"/>
</dbReference>
<dbReference type="GeneID" id="92027615"/>
<gene>
    <name evidence="8" type="ORF">J3D65DRAFT_235802</name>
</gene>
<comment type="subcellular location">
    <subcellularLocation>
        <location evidence="1">Cytoplasm</location>
    </subcellularLocation>
</comment>
<evidence type="ECO:0000256" key="2">
    <source>
        <dbReference type="ARBA" id="ARBA00022490"/>
    </source>
</evidence>
<evidence type="ECO:0000259" key="7">
    <source>
        <dbReference type="PROSITE" id="PS51981"/>
    </source>
</evidence>
<keyword evidence="9" id="KW-1185">Reference proteome</keyword>
<keyword evidence="6" id="KW-0391">Immunity</keyword>
<keyword evidence="8" id="KW-0547">Nucleotide-binding</keyword>
<evidence type="ECO:0000313" key="8">
    <source>
        <dbReference type="EMBL" id="KAK7540457.1"/>
    </source>
</evidence>
<keyword evidence="8" id="KW-0378">Hydrolase</keyword>
<protein>
    <submittedName>
        <fullName evidence="8">NF-X1 finger and helicase domain protein</fullName>
    </submittedName>
</protein>
<evidence type="ECO:0000256" key="5">
    <source>
        <dbReference type="ARBA" id="ARBA00022833"/>
    </source>
</evidence>
<evidence type="ECO:0000256" key="6">
    <source>
        <dbReference type="ARBA" id="ARBA00022859"/>
    </source>
</evidence>
<evidence type="ECO:0000256" key="1">
    <source>
        <dbReference type="ARBA" id="ARBA00004496"/>
    </source>
</evidence>
<keyword evidence="2" id="KW-0963">Cytoplasm</keyword>
<organism evidence="8 9">
    <name type="scientific">Phyllosticta citribraziliensis</name>
    <dbReference type="NCBI Taxonomy" id="989973"/>
    <lineage>
        <taxon>Eukaryota</taxon>
        <taxon>Fungi</taxon>
        <taxon>Dikarya</taxon>
        <taxon>Ascomycota</taxon>
        <taxon>Pezizomycotina</taxon>
        <taxon>Dothideomycetes</taxon>
        <taxon>Dothideomycetes incertae sedis</taxon>
        <taxon>Botryosphaeriales</taxon>
        <taxon>Phyllostictaceae</taxon>
        <taxon>Phyllosticta</taxon>
    </lineage>
</organism>
<keyword evidence="8" id="KW-0067">ATP-binding</keyword>
<dbReference type="GO" id="GO:0004386">
    <property type="term" value="F:helicase activity"/>
    <property type="evidence" value="ECO:0007669"/>
    <property type="project" value="UniProtKB-KW"/>
</dbReference>
<reference evidence="8 9" key="1">
    <citation type="submission" date="2024-04" db="EMBL/GenBank/DDBJ databases">
        <title>Phyllosticta paracitricarpa is synonymous to the EU quarantine fungus P. citricarpa based on phylogenomic analyses.</title>
        <authorList>
            <consortium name="Lawrence Berkeley National Laboratory"/>
            <person name="Van ingen-buijs V.A."/>
            <person name="Van westerhoven A.C."/>
            <person name="Haridas S."/>
            <person name="Skiadas P."/>
            <person name="Martin F."/>
            <person name="Groenewald J.Z."/>
            <person name="Crous P.W."/>
            <person name="Seidl M.F."/>
        </authorList>
    </citation>
    <scope>NUCLEOTIDE SEQUENCE [LARGE SCALE GENOMIC DNA]</scope>
    <source>
        <strain evidence="8 9">CPC 17464</strain>
    </source>
</reference>
<evidence type="ECO:0000313" key="9">
    <source>
        <dbReference type="Proteomes" id="UP001360953"/>
    </source>
</evidence>
<dbReference type="RefSeq" id="XP_066657388.1">
    <property type="nucleotide sequence ID" value="XM_066794709.1"/>
</dbReference>
<evidence type="ECO:0000256" key="3">
    <source>
        <dbReference type="ARBA" id="ARBA00022723"/>
    </source>
</evidence>
<sequence>MTTYGEIDPDEDPCIFPSCGHVLTVESMDGIMGMSEHYDFAEDRSIVGIKSTSADPMSSDKIKGCAKCRGSLRDVCRYGRIVRRGLLDESTKKFISWSGKEYTNLSGKLDTLQQQLVDTYDRVTVHPNQQDEKPKLNVTGAPLMQKRQVMRTARELGLTERYSAIFLVRETVRRHSRKVHQEEQPFKKVFNLCEDARRRRQLTSTFEVPRDMVQTGAHVRATGLLLRCDLAVLSDVVTVYREKVPLTHRAEVVVDLRENRKICNELLHEARSSAQPRQWVEAHVFFAQYAAMEATVIDEERAGPLREEGNAHIAAARLVCQEHPVTTRGMDEQIVATERMLRDSTFYSVVTSDEMRAVVAAMGREFSGTGHWYYCRNGHPFTVGECGGPMQQSTCPECGAPVGGRHHEAAEGVTQAADLDTQFGRLNMG</sequence>
<proteinExistence type="predicted"/>